<reference evidence="1" key="1">
    <citation type="submission" date="2019-10" db="EMBL/GenBank/DDBJ databases">
        <title>Draft genome sequece of Microseira wollei NIES-4236.</title>
        <authorList>
            <person name="Yamaguchi H."/>
            <person name="Suzuki S."/>
            <person name="Kawachi M."/>
        </authorList>
    </citation>
    <scope>NUCLEOTIDE SEQUENCE</scope>
    <source>
        <strain evidence="1">NIES-4236</strain>
    </source>
</reference>
<name>A0AAV3XHM3_9CYAN</name>
<comment type="caution">
    <text evidence="1">The sequence shown here is derived from an EMBL/GenBank/DDBJ whole genome shotgun (WGS) entry which is preliminary data.</text>
</comment>
<proteinExistence type="predicted"/>
<accession>A0AAV3XHM3</accession>
<dbReference type="Proteomes" id="UP001050975">
    <property type="component" value="Unassembled WGS sequence"/>
</dbReference>
<evidence type="ECO:0000313" key="1">
    <source>
        <dbReference type="EMBL" id="GET40241.1"/>
    </source>
</evidence>
<dbReference type="AlphaFoldDB" id="A0AAV3XHM3"/>
<gene>
    <name evidence="1" type="ORF">MiSe_50500</name>
</gene>
<keyword evidence="2" id="KW-1185">Reference proteome</keyword>
<evidence type="ECO:0000313" key="2">
    <source>
        <dbReference type="Proteomes" id="UP001050975"/>
    </source>
</evidence>
<protein>
    <submittedName>
        <fullName evidence="1">Uncharacterized protein</fullName>
    </submittedName>
</protein>
<sequence length="127" mass="14675">MPTLPLQVVETAKFCLSPQFYSQFPSEAASQIRIAPDTSPLVLLLYQIHLVYLFYSLHLPLNFLCTSKGVVKLDSVSQQNDSGSDLIIEMSTPTFIRIKFHPEHFPLFFQIWQKLSSRMDIRLTERQ</sequence>
<dbReference type="EMBL" id="BLAY01000085">
    <property type="protein sequence ID" value="GET40241.1"/>
    <property type="molecule type" value="Genomic_DNA"/>
</dbReference>
<organism evidence="1 2">
    <name type="scientific">Microseira wollei NIES-4236</name>
    <dbReference type="NCBI Taxonomy" id="2530354"/>
    <lineage>
        <taxon>Bacteria</taxon>
        <taxon>Bacillati</taxon>
        <taxon>Cyanobacteriota</taxon>
        <taxon>Cyanophyceae</taxon>
        <taxon>Oscillatoriophycideae</taxon>
        <taxon>Aerosakkonematales</taxon>
        <taxon>Aerosakkonemataceae</taxon>
        <taxon>Microseira</taxon>
    </lineage>
</organism>